<evidence type="ECO:0000313" key="3">
    <source>
        <dbReference type="Proteomes" id="UP001161757"/>
    </source>
</evidence>
<reference evidence="2" key="1">
    <citation type="submission" date="2023-01" db="EMBL/GenBank/DDBJ databases">
        <title>Exophiala dermititidis isolated from Cystic Fibrosis Patient.</title>
        <authorList>
            <person name="Kurbessoian T."/>
            <person name="Crocker A."/>
            <person name="Murante D."/>
            <person name="Hogan D.A."/>
            <person name="Stajich J.E."/>
        </authorList>
    </citation>
    <scope>NUCLEOTIDE SEQUENCE</scope>
    <source>
        <strain evidence="2">Ex8</strain>
    </source>
</reference>
<proteinExistence type="predicted"/>
<accession>A0AAN6EW03</accession>
<dbReference type="EMBL" id="JAJGCB010000006">
    <property type="protein sequence ID" value="KAJ8992059.1"/>
    <property type="molecule type" value="Genomic_DNA"/>
</dbReference>
<evidence type="ECO:0000256" key="1">
    <source>
        <dbReference type="SAM" id="MobiDB-lite"/>
    </source>
</evidence>
<comment type="caution">
    <text evidence="2">The sequence shown here is derived from an EMBL/GenBank/DDBJ whole genome shotgun (WGS) entry which is preliminary data.</text>
</comment>
<dbReference type="AlphaFoldDB" id="A0AAN6EW03"/>
<feature type="region of interest" description="Disordered" evidence="1">
    <location>
        <begin position="1"/>
        <end position="28"/>
    </location>
</feature>
<name>A0AAN6EW03_EXODE</name>
<organism evidence="2 3">
    <name type="scientific">Exophiala dermatitidis</name>
    <name type="common">Black yeast-like fungus</name>
    <name type="synonym">Wangiella dermatitidis</name>
    <dbReference type="NCBI Taxonomy" id="5970"/>
    <lineage>
        <taxon>Eukaryota</taxon>
        <taxon>Fungi</taxon>
        <taxon>Dikarya</taxon>
        <taxon>Ascomycota</taxon>
        <taxon>Pezizomycotina</taxon>
        <taxon>Eurotiomycetes</taxon>
        <taxon>Chaetothyriomycetidae</taxon>
        <taxon>Chaetothyriales</taxon>
        <taxon>Herpotrichiellaceae</taxon>
        <taxon>Exophiala</taxon>
    </lineage>
</organism>
<evidence type="ECO:0000313" key="2">
    <source>
        <dbReference type="EMBL" id="KAJ8992059.1"/>
    </source>
</evidence>
<dbReference type="Proteomes" id="UP001161757">
    <property type="component" value="Unassembled WGS sequence"/>
</dbReference>
<protein>
    <submittedName>
        <fullName evidence="2">Uncharacterized protein</fullName>
    </submittedName>
</protein>
<gene>
    <name evidence="2" type="ORF">HRR80_003956</name>
</gene>
<sequence length="109" mass="11387">MTAHPPTATAFLSTRAVGRPGSSEDAAVATSDIRSKILHTAPLSRQRGPELELLVHSRRWLGKHEGKATVSSGGCRRPNGMALQQLVANSHSGPDGNCNGLVAQSHTVG</sequence>